<dbReference type="AlphaFoldDB" id="A0A346E0I1"/>
<dbReference type="PANTHER" id="PTHR43090">
    <property type="entry name" value="1-(5-PHOSPHORIBOSYL)-5-[(5-PHOSPHORIBOSYLAMINO)METHYLIDENEAMINO] IMIDAZOLE-4-CARBOXAMIDE ISOMERASE"/>
    <property type="match status" value="1"/>
</dbReference>
<gene>
    <name evidence="7" type="ORF">C9I84_090</name>
</gene>
<evidence type="ECO:0000256" key="3">
    <source>
        <dbReference type="ARBA" id="ARBA00023102"/>
    </source>
</evidence>
<proteinExistence type="inferred from homology"/>
<dbReference type="Gene3D" id="3.20.20.70">
    <property type="entry name" value="Aldolase class I"/>
    <property type="match status" value="1"/>
</dbReference>
<keyword evidence="6" id="KW-0812">Transmembrane</keyword>
<dbReference type="InterPro" id="IPR044524">
    <property type="entry name" value="Isoase_HisA-like"/>
</dbReference>
<dbReference type="KEGG" id="vfg:C9I84_090"/>
<reference evidence="7 8" key="1">
    <citation type="submission" date="2018-03" db="EMBL/GenBank/DDBJ databases">
        <title>A parallel universe: an anciently diverged bacterial symbiosis in a Hawaiian planthopper (Hemiptera: Cixiidae) reveals rearranged nutritional responsibilities.</title>
        <authorList>
            <person name="Bennett G."/>
            <person name="Mao M."/>
        </authorList>
    </citation>
    <scope>NUCLEOTIDE SEQUENCE [LARGE SCALE GENOMIC DNA]</scope>
    <source>
        <strain evidence="7 8">OLIH</strain>
    </source>
</reference>
<protein>
    <submittedName>
        <fullName evidence="7">Phosphoribosylformimino-5-aminoimidazole carboxamide ribotide isomerase</fullName>
    </submittedName>
</protein>
<comment type="similarity">
    <text evidence="1 5">Belongs to the HisA/HisF family.</text>
</comment>
<dbReference type="SUPFAM" id="SSF51366">
    <property type="entry name" value="Ribulose-phoshate binding barrel"/>
    <property type="match status" value="1"/>
</dbReference>
<evidence type="ECO:0000256" key="5">
    <source>
        <dbReference type="RuleBase" id="RU003657"/>
    </source>
</evidence>
<comment type="pathway">
    <text evidence="4">Amino-acid biosynthesis.</text>
</comment>
<dbReference type="GO" id="GO:0003949">
    <property type="term" value="F:1-(5-phosphoribosyl)-5-[(5-phosphoribosylamino)methylideneamino]imidazole-4-carboxamide isomerase activity"/>
    <property type="evidence" value="ECO:0007669"/>
    <property type="project" value="InterPro"/>
</dbReference>
<dbReference type="InterPro" id="IPR011060">
    <property type="entry name" value="RibuloseP-bd_barrel"/>
</dbReference>
<evidence type="ECO:0000256" key="6">
    <source>
        <dbReference type="SAM" id="Phobius"/>
    </source>
</evidence>
<dbReference type="InterPro" id="IPR013785">
    <property type="entry name" value="Aldolase_TIM"/>
</dbReference>
<evidence type="ECO:0000256" key="2">
    <source>
        <dbReference type="ARBA" id="ARBA00022605"/>
    </source>
</evidence>
<dbReference type="PANTHER" id="PTHR43090:SF2">
    <property type="entry name" value="1-(5-PHOSPHORIBOSYL)-5-[(5-PHOSPHORIBOSYLAMINO)METHYLIDENEAMINO] IMIDAZOLE-4-CARBOXAMIDE ISOMERASE"/>
    <property type="match status" value="1"/>
</dbReference>
<name>A0A346E0I1_9PROT</name>
<evidence type="ECO:0000313" key="7">
    <source>
        <dbReference type="EMBL" id="AXN02486.1"/>
    </source>
</evidence>
<sequence length="225" mass="26805">MIIPALDIYNNNCVRLFKGKYSKLKIFCNNPIKVFLFFLNKKIKRLHLVDLNGANKENCNILTIYNFSKIYNYYKISKIQIGGGIRTFKKFKYFSYFFYKLIISTLIFKKVFFLYYFFKKIIYSIDIKNNFIYSKGWKKKECKLKKIRKKKLTTEIICTDIKNDGTMKGININKFLIFKNINTKLIISGGFKKYQKYKKFKINNVIGFISGISIYKKKVSLKHAL</sequence>
<keyword evidence="7" id="KW-0413">Isomerase</keyword>
<keyword evidence="6" id="KW-1133">Transmembrane helix</keyword>
<dbReference type="GO" id="GO:0005737">
    <property type="term" value="C:cytoplasm"/>
    <property type="evidence" value="ECO:0007669"/>
    <property type="project" value="TreeGrafter"/>
</dbReference>
<organism evidence="7 8">
    <name type="scientific">Candidatus Vidania fulgoroideorum</name>
    <dbReference type="NCBI Taxonomy" id="881286"/>
    <lineage>
        <taxon>Bacteria</taxon>
        <taxon>Pseudomonadati</taxon>
        <taxon>Pseudomonadota</taxon>
        <taxon>Betaproteobacteria</taxon>
        <taxon>Candidatus Vidania</taxon>
    </lineage>
</organism>
<dbReference type="EMBL" id="CP028360">
    <property type="protein sequence ID" value="AXN02486.1"/>
    <property type="molecule type" value="Genomic_DNA"/>
</dbReference>
<keyword evidence="3 5" id="KW-0368">Histidine biosynthesis</keyword>
<evidence type="ECO:0000256" key="1">
    <source>
        <dbReference type="ARBA" id="ARBA00009667"/>
    </source>
</evidence>
<dbReference type="InterPro" id="IPR006062">
    <property type="entry name" value="His_biosynth"/>
</dbReference>
<keyword evidence="8" id="KW-1185">Reference proteome</keyword>
<evidence type="ECO:0000313" key="8">
    <source>
        <dbReference type="Proteomes" id="UP000257084"/>
    </source>
</evidence>
<keyword evidence="2 5" id="KW-0028">Amino-acid biosynthesis</keyword>
<dbReference type="Pfam" id="PF00977">
    <property type="entry name" value="His_biosynth"/>
    <property type="match status" value="1"/>
</dbReference>
<dbReference type="GO" id="GO:0000105">
    <property type="term" value="P:L-histidine biosynthetic process"/>
    <property type="evidence" value="ECO:0007669"/>
    <property type="project" value="UniProtKB-KW"/>
</dbReference>
<dbReference type="Proteomes" id="UP000257084">
    <property type="component" value="Chromosome"/>
</dbReference>
<keyword evidence="6" id="KW-0472">Membrane</keyword>
<accession>A0A346E0I1</accession>
<feature type="transmembrane region" description="Helical" evidence="6">
    <location>
        <begin position="96"/>
        <end position="118"/>
    </location>
</feature>
<evidence type="ECO:0000256" key="4">
    <source>
        <dbReference type="ARBA" id="ARBA00029440"/>
    </source>
</evidence>
<dbReference type="GO" id="GO:0000162">
    <property type="term" value="P:L-tryptophan biosynthetic process"/>
    <property type="evidence" value="ECO:0007669"/>
    <property type="project" value="TreeGrafter"/>
</dbReference>